<reference evidence="1 2" key="1">
    <citation type="submission" date="2019-12" db="EMBL/GenBank/DDBJ databases">
        <title>Mucilaginibacter sp. HMF7410 genome sequencing and assembly.</title>
        <authorList>
            <person name="Kang H."/>
            <person name="Cha I."/>
            <person name="Kim H."/>
            <person name="Joh K."/>
        </authorList>
    </citation>
    <scope>NUCLEOTIDE SEQUENCE [LARGE SCALE GENOMIC DNA]</scope>
    <source>
        <strain evidence="1 2">HMF7410</strain>
    </source>
</reference>
<evidence type="ECO:0000313" key="1">
    <source>
        <dbReference type="EMBL" id="MVN20250.1"/>
    </source>
</evidence>
<dbReference type="AlphaFoldDB" id="A0A7K1ST21"/>
<accession>A0A7K1ST21</accession>
<dbReference type="RefSeq" id="WP_157563513.1">
    <property type="nucleotide sequence ID" value="NZ_WPIK01000001.1"/>
</dbReference>
<dbReference type="Proteomes" id="UP000462014">
    <property type="component" value="Unassembled WGS sequence"/>
</dbReference>
<organism evidence="1 2">
    <name type="scientific">Mucilaginibacter arboris</name>
    <dbReference type="NCBI Taxonomy" id="2682090"/>
    <lineage>
        <taxon>Bacteria</taxon>
        <taxon>Pseudomonadati</taxon>
        <taxon>Bacteroidota</taxon>
        <taxon>Sphingobacteriia</taxon>
        <taxon>Sphingobacteriales</taxon>
        <taxon>Sphingobacteriaceae</taxon>
        <taxon>Mucilaginibacter</taxon>
    </lineage>
</organism>
<evidence type="ECO:0008006" key="3">
    <source>
        <dbReference type="Google" id="ProtNLM"/>
    </source>
</evidence>
<gene>
    <name evidence="1" type="ORF">GO621_01710</name>
</gene>
<sequence length="73" mass="8570">MSVVKEKIIQEIESIHDEEMLNNIHRVLQNIYSKKSIIILNDEQKVKIAQAEKDYLEGKFYTTDTLFDEILDG</sequence>
<comment type="caution">
    <text evidence="1">The sequence shown here is derived from an EMBL/GenBank/DDBJ whole genome shotgun (WGS) entry which is preliminary data.</text>
</comment>
<name>A0A7K1ST21_9SPHI</name>
<evidence type="ECO:0000313" key="2">
    <source>
        <dbReference type="Proteomes" id="UP000462014"/>
    </source>
</evidence>
<keyword evidence="2" id="KW-1185">Reference proteome</keyword>
<protein>
    <recommendedName>
        <fullName evidence="3">Addiction module protein</fullName>
    </recommendedName>
</protein>
<proteinExistence type="predicted"/>
<dbReference type="EMBL" id="WPIK01000001">
    <property type="protein sequence ID" value="MVN20250.1"/>
    <property type="molecule type" value="Genomic_DNA"/>
</dbReference>